<reference evidence="2 3" key="2">
    <citation type="journal article" date="2017" name="Nature">
        <title>The Apostasia genome and the evolution of orchids.</title>
        <authorList>
            <person name="Zhang G.Q."/>
            <person name="Liu K.W."/>
            <person name="Li Z."/>
            <person name="Lohaus R."/>
            <person name="Hsiao Y.Y."/>
            <person name="Niu S.C."/>
            <person name="Wang J.Y."/>
            <person name="Lin Y.C."/>
            <person name="Xu Q."/>
            <person name="Chen L.J."/>
            <person name="Yoshida K."/>
            <person name="Fujiwara S."/>
            <person name="Wang Z.W."/>
            <person name="Zhang Y.Q."/>
            <person name="Mitsuda N."/>
            <person name="Wang M."/>
            <person name="Liu G.H."/>
            <person name="Pecoraro L."/>
            <person name="Huang H.X."/>
            <person name="Xiao X.J."/>
            <person name="Lin M."/>
            <person name="Wu X.Y."/>
            <person name="Wu W.L."/>
            <person name="Chen Y.Y."/>
            <person name="Chang S.B."/>
            <person name="Sakamoto S."/>
            <person name="Ohme-Takagi M."/>
            <person name="Yagi M."/>
            <person name="Zeng S.J."/>
            <person name="Shen C.Y."/>
            <person name="Yeh C.M."/>
            <person name="Luo Y.B."/>
            <person name="Tsai W.C."/>
            <person name="Van de Peer Y."/>
            <person name="Liu Z.J."/>
        </authorList>
    </citation>
    <scope>NUCLEOTIDE SEQUENCE [LARGE SCALE GENOMIC DNA]</scope>
    <source>
        <tissue evidence="2">The whole plant</tissue>
    </source>
</reference>
<accession>A0A2I0WXI4</accession>
<name>A0A2I0WXI4_9ASPA</name>
<sequence>MKNTKNMGSFMEESDQHNPDVPPLLDRWLPTEGDSTDPLQDRLYKLQYHMFLCDKKFEKYKRYLQQQFDEQEEILKGLVKNSRSSMNSMHRLKGIINQFIRS</sequence>
<dbReference type="AlphaFoldDB" id="A0A2I0WXI4"/>
<dbReference type="EMBL" id="KZ502358">
    <property type="protein sequence ID" value="PKU80373.1"/>
    <property type="molecule type" value="Genomic_DNA"/>
</dbReference>
<evidence type="ECO:0000256" key="1">
    <source>
        <dbReference type="SAM" id="MobiDB-lite"/>
    </source>
</evidence>
<protein>
    <submittedName>
        <fullName evidence="2">Uncharacterized protein</fullName>
    </submittedName>
</protein>
<evidence type="ECO:0000313" key="2">
    <source>
        <dbReference type="EMBL" id="PKU80373.1"/>
    </source>
</evidence>
<feature type="region of interest" description="Disordered" evidence="1">
    <location>
        <begin position="1"/>
        <end position="33"/>
    </location>
</feature>
<evidence type="ECO:0000313" key="3">
    <source>
        <dbReference type="Proteomes" id="UP000233837"/>
    </source>
</evidence>
<reference evidence="2 3" key="1">
    <citation type="journal article" date="2016" name="Sci. Rep.">
        <title>The Dendrobium catenatum Lindl. genome sequence provides insights into polysaccharide synthase, floral development and adaptive evolution.</title>
        <authorList>
            <person name="Zhang G.Q."/>
            <person name="Xu Q."/>
            <person name="Bian C."/>
            <person name="Tsai W.C."/>
            <person name="Yeh C.M."/>
            <person name="Liu K.W."/>
            <person name="Yoshida K."/>
            <person name="Zhang L.S."/>
            <person name="Chang S.B."/>
            <person name="Chen F."/>
            <person name="Shi Y."/>
            <person name="Su Y.Y."/>
            <person name="Zhang Y.Q."/>
            <person name="Chen L.J."/>
            <person name="Yin Y."/>
            <person name="Lin M."/>
            <person name="Huang H."/>
            <person name="Deng H."/>
            <person name="Wang Z.W."/>
            <person name="Zhu S.L."/>
            <person name="Zhao X."/>
            <person name="Deng C."/>
            <person name="Niu S.C."/>
            <person name="Huang J."/>
            <person name="Wang M."/>
            <person name="Liu G.H."/>
            <person name="Yang H.J."/>
            <person name="Xiao X.J."/>
            <person name="Hsiao Y.Y."/>
            <person name="Wu W.L."/>
            <person name="Chen Y.Y."/>
            <person name="Mitsuda N."/>
            <person name="Ohme-Takagi M."/>
            <person name="Luo Y.B."/>
            <person name="Van de Peer Y."/>
            <person name="Liu Z.J."/>
        </authorList>
    </citation>
    <scope>NUCLEOTIDE SEQUENCE [LARGE SCALE GENOMIC DNA]</scope>
    <source>
        <tissue evidence="2">The whole plant</tissue>
    </source>
</reference>
<keyword evidence="3" id="KW-1185">Reference proteome</keyword>
<dbReference type="Proteomes" id="UP000233837">
    <property type="component" value="Unassembled WGS sequence"/>
</dbReference>
<organism evidence="2 3">
    <name type="scientific">Dendrobium catenatum</name>
    <dbReference type="NCBI Taxonomy" id="906689"/>
    <lineage>
        <taxon>Eukaryota</taxon>
        <taxon>Viridiplantae</taxon>
        <taxon>Streptophyta</taxon>
        <taxon>Embryophyta</taxon>
        <taxon>Tracheophyta</taxon>
        <taxon>Spermatophyta</taxon>
        <taxon>Magnoliopsida</taxon>
        <taxon>Liliopsida</taxon>
        <taxon>Asparagales</taxon>
        <taxon>Orchidaceae</taxon>
        <taxon>Epidendroideae</taxon>
        <taxon>Malaxideae</taxon>
        <taxon>Dendrobiinae</taxon>
        <taxon>Dendrobium</taxon>
    </lineage>
</organism>
<proteinExistence type="predicted"/>
<gene>
    <name evidence="2" type="ORF">MA16_Dca019865</name>
</gene>